<dbReference type="AlphaFoldDB" id="A0A7X5ZPP8"/>
<protein>
    <recommendedName>
        <fullName evidence="3">HPr kinase</fullName>
    </recommendedName>
</protein>
<dbReference type="SUPFAM" id="SSF53795">
    <property type="entry name" value="PEP carboxykinase-like"/>
    <property type="match status" value="1"/>
</dbReference>
<gene>
    <name evidence="1" type="ORF">FHU38_000824</name>
</gene>
<reference evidence="1 2" key="1">
    <citation type="submission" date="2020-03" db="EMBL/GenBank/DDBJ databases">
        <title>Sequencing the genomes of 1000 actinobacteria strains.</title>
        <authorList>
            <person name="Klenk H.-P."/>
        </authorList>
    </citation>
    <scope>NUCLEOTIDE SEQUENCE [LARGE SCALE GENOMIC DNA]</scope>
    <source>
        <strain evidence="1 2">DSM 45685</strain>
    </source>
</reference>
<dbReference type="InterPro" id="IPR027417">
    <property type="entry name" value="P-loop_NTPase"/>
</dbReference>
<accession>A0A7X5ZPP8</accession>
<dbReference type="Gene3D" id="3.40.50.300">
    <property type="entry name" value="P-loop containing nucleotide triphosphate hydrolases"/>
    <property type="match status" value="1"/>
</dbReference>
<organism evidence="1 2">
    <name type="scientific">Saccharomonospora amisosensis</name>
    <dbReference type="NCBI Taxonomy" id="1128677"/>
    <lineage>
        <taxon>Bacteria</taxon>
        <taxon>Bacillati</taxon>
        <taxon>Actinomycetota</taxon>
        <taxon>Actinomycetes</taxon>
        <taxon>Pseudonocardiales</taxon>
        <taxon>Pseudonocardiaceae</taxon>
        <taxon>Saccharomonospora</taxon>
    </lineage>
</organism>
<evidence type="ECO:0000313" key="1">
    <source>
        <dbReference type="EMBL" id="NIJ10480.1"/>
    </source>
</evidence>
<dbReference type="Proteomes" id="UP000545493">
    <property type="component" value="Unassembled WGS sequence"/>
</dbReference>
<evidence type="ECO:0008006" key="3">
    <source>
        <dbReference type="Google" id="ProtNLM"/>
    </source>
</evidence>
<evidence type="ECO:0000313" key="2">
    <source>
        <dbReference type="Proteomes" id="UP000545493"/>
    </source>
</evidence>
<comment type="caution">
    <text evidence="1">The sequence shown here is derived from an EMBL/GenBank/DDBJ whole genome shotgun (WGS) entry which is preliminary data.</text>
</comment>
<dbReference type="RefSeq" id="WP_167166620.1">
    <property type="nucleotide sequence ID" value="NZ_JAAOYM010000001.1"/>
</dbReference>
<keyword evidence="2" id="KW-1185">Reference proteome</keyword>
<sequence>MTNLSTRRHTWTAHAGDLAFTMSAPAHWATDQQSYLAGYLPGPPGELDLGAFRLTVHLDDVGVHQIVWKAAHPPTTHRVEPIDGVVLLENREPTGRRCYAIAADSLEHQARAYAVAVHDRDIELFLHHTAARPHVYPLRLIREAMLRTYENAGGIVFHAAGVDLGGAGVMICGPRSAGKTTTLACLLRAAHGQLLSNDRLILHNPGQLIPVPLPVPVARGTLEAIDELQAAVPRLSRPQPRPDTIPHAFGATTKVAFSAREFAAALGSSLSRASSLRSVVVPRFTDTDAPLRTRRLDPAEARQVLAASCFTPHDEFWINPWLVPRVRADTDLATFAAKIVTHIAGAVPCVEVTFGVRNSMEELDKALLDIVRNIP</sequence>
<dbReference type="EMBL" id="JAAOYM010000001">
    <property type="protein sequence ID" value="NIJ10480.1"/>
    <property type="molecule type" value="Genomic_DNA"/>
</dbReference>
<proteinExistence type="predicted"/>
<name>A0A7X5ZPP8_9PSEU</name>